<evidence type="ECO:0000313" key="6">
    <source>
        <dbReference type="EMBL" id="CAA9305990.1"/>
    </source>
</evidence>
<feature type="DNA-binding region" description="H-T-H motif" evidence="4">
    <location>
        <begin position="34"/>
        <end position="53"/>
    </location>
</feature>
<dbReference type="SUPFAM" id="SSF46689">
    <property type="entry name" value="Homeodomain-like"/>
    <property type="match status" value="1"/>
</dbReference>
<dbReference type="SUPFAM" id="SSF48498">
    <property type="entry name" value="Tetracyclin repressor-like, C-terminal domain"/>
    <property type="match status" value="1"/>
</dbReference>
<evidence type="ECO:0000256" key="1">
    <source>
        <dbReference type="ARBA" id="ARBA00023015"/>
    </source>
</evidence>
<dbReference type="GO" id="GO:0000976">
    <property type="term" value="F:transcription cis-regulatory region binding"/>
    <property type="evidence" value="ECO:0007669"/>
    <property type="project" value="TreeGrafter"/>
</dbReference>
<protein>
    <recommendedName>
        <fullName evidence="5">HTH tetR-type domain-containing protein</fullName>
    </recommendedName>
</protein>
<evidence type="ECO:0000256" key="4">
    <source>
        <dbReference type="PROSITE-ProRule" id="PRU00335"/>
    </source>
</evidence>
<dbReference type="InterPro" id="IPR036271">
    <property type="entry name" value="Tet_transcr_reg_TetR-rel_C_sf"/>
</dbReference>
<keyword evidence="3" id="KW-0804">Transcription</keyword>
<dbReference type="EMBL" id="CADCUB010000009">
    <property type="protein sequence ID" value="CAA9305990.1"/>
    <property type="molecule type" value="Genomic_DNA"/>
</dbReference>
<accession>A0A6J4KH94</accession>
<dbReference type="InterPro" id="IPR011075">
    <property type="entry name" value="TetR_C"/>
</dbReference>
<evidence type="ECO:0000259" key="5">
    <source>
        <dbReference type="PROSITE" id="PS50977"/>
    </source>
</evidence>
<dbReference type="InterPro" id="IPR009057">
    <property type="entry name" value="Homeodomain-like_sf"/>
</dbReference>
<dbReference type="Pfam" id="PF00440">
    <property type="entry name" value="TetR_N"/>
    <property type="match status" value="1"/>
</dbReference>
<keyword evidence="2 4" id="KW-0238">DNA-binding</keyword>
<dbReference type="Pfam" id="PF16859">
    <property type="entry name" value="TetR_C_11"/>
    <property type="match status" value="1"/>
</dbReference>
<evidence type="ECO:0000256" key="2">
    <source>
        <dbReference type="ARBA" id="ARBA00023125"/>
    </source>
</evidence>
<dbReference type="AlphaFoldDB" id="A0A6J4KH94"/>
<dbReference type="PRINTS" id="PR00455">
    <property type="entry name" value="HTHTETR"/>
</dbReference>
<evidence type="ECO:0000256" key="3">
    <source>
        <dbReference type="ARBA" id="ARBA00023163"/>
    </source>
</evidence>
<dbReference type="PROSITE" id="PS50977">
    <property type="entry name" value="HTH_TETR_2"/>
    <property type="match status" value="1"/>
</dbReference>
<dbReference type="PANTHER" id="PTHR30055">
    <property type="entry name" value="HTH-TYPE TRANSCRIPTIONAL REGULATOR RUTR"/>
    <property type="match status" value="1"/>
</dbReference>
<dbReference type="InterPro" id="IPR001647">
    <property type="entry name" value="HTH_TetR"/>
</dbReference>
<keyword evidence="1" id="KW-0805">Transcription regulation</keyword>
<sequence length="192" mass="20841">MPIQRESPRTQRTREAVVRAGVELLLEGGTSALTVEAVVQRSGVARSTIYRHWPTRTEMVAAAFAELMPPIPAPVLTGDLSQQLEALLCPLAEQIATEEFAALVPSLLAGAARDPELAPFHAGFVAAQREPVRAVLRQAVQDNRIRPVDLDEGVSQLVGPLLFQRVILDQPVDPAFARRLVADFLAAHSTSR</sequence>
<dbReference type="PANTHER" id="PTHR30055:SF148">
    <property type="entry name" value="TETR-FAMILY TRANSCRIPTIONAL REGULATOR"/>
    <property type="match status" value="1"/>
</dbReference>
<dbReference type="InterPro" id="IPR050109">
    <property type="entry name" value="HTH-type_TetR-like_transc_reg"/>
</dbReference>
<dbReference type="GO" id="GO:0003700">
    <property type="term" value="F:DNA-binding transcription factor activity"/>
    <property type="evidence" value="ECO:0007669"/>
    <property type="project" value="TreeGrafter"/>
</dbReference>
<name>A0A6J4KH94_9ACTN</name>
<feature type="domain" description="HTH tetR-type" evidence="5">
    <location>
        <begin position="11"/>
        <end position="71"/>
    </location>
</feature>
<dbReference type="Gene3D" id="1.10.10.60">
    <property type="entry name" value="Homeodomain-like"/>
    <property type="match status" value="1"/>
</dbReference>
<proteinExistence type="predicted"/>
<dbReference type="Gene3D" id="1.10.357.10">
    <property type="entry name" value="Tetracycline Repressor, domain 2"/>
    <property type="match status" value="1"/>
</dbReference>
<gene>
    <name evidence="6" type="ORF">AVDCRST_MAG07-253</name>
</gene>
<reference evidence="6" key="1">
    <citation type="submission" date="2020-02" db="EMBL/GenBank/DDBJ databases">
        <authorList>
            <person name="Meier V. D."/>
        </authorList>
    </citation>
    <scope>NUCLEOTIDE SEQUENCE</scope>
    <source>
        <strain evidence="6">AVDCRST_MAG07</strain>
    </source>
</reference>
<organism evidence="6">
    <name type="scientific">uncultured Frankineae bacterium</name>
    <dbReference type="NCBI Taxonomy" id="437475"/>
    <lineage>
        <taxon>Bacteria</taxon>
        <taxon>Bacillati</taxon>
        <taxon>Actinomycetota</taxon>
        <taxon>Actinomycetes</taxon>
        <taxon>Frankiales</taxon>
        <taxon>environmental samples</taxon>
    </lineage>
</organism>